<organism evidence="1">
    <name type="scientific">candidate division WOR-3 bacterium</name>
    <dbReference type="NCBI Taxonomy" id="2052148"/>
    <lineage>
        <taxon>Bacteria</taxon>
        <taxon>Bacteria division WOR-3</taxon>
    </lineage>
</organism>
<accession>A0A7V0Z6I2</accession>
<evidence type="ECO:0000313" key="1">
    <source>
        <dbReference type="EMBL" id="HDY59483.1"/>
    </source>
</evidence>
<gene>
    <name evidence="1" type="ORF">ENP86_08030</name>
</gene>
<dbReference type="AlphaFoldDB" id="A0A7V0Z6I2"/>
<name>A0A7V0Z6I2_UNCW3</name>
<reference evidence="1" key="1">
    <citation type="journal article" date="2020" name="mSystems">
        <title>Genome- and Community-Level Interaction Insights into Carbon Utilization and Element Cycling Functions of Hydrothermarchaeota in Hydrothermal Sediment.</title>
        <authorList>
            <person name="Zhou Z."/>
            <person name="Liu Y."/>
            <person name="Xu W."/>
            <person name="Pan J."/>
            <person name="Luo Z.H."/>
            <person name="Li M."/>
        </authorList>
    </citation>
    <scope>NUCLEOTIDE SEQUENCE [LARGE SCALE GENOMIC DNA]</scope>
    <source>
        <strain evidence="1">SpSt-258</strain>
    </source>
</reference>
<sequence>MEIKDEKGPAYYFFVPSIITATATEECRWNAAYFNATFVANYGDYDRVENFVKNAIRVTNVVVELDSLLKDLARNGKLKNLRQFELIEHYCINYKIQSGNYLQNGDTIYIKFADSIAINKAIKTIWSVDDFVFSPNMPAHAWIFSLHIGLSKSLEKIQTFIDSTEIDYARPDSNLLWLIVAGDIWSSHLFYQYERDGYFHIYTGFYLSKNKVIQAQKLIREKYNLNPVIMSHLIIPDILKKYVTY</sequence>
<protein>
    <submittedName>
        <fullName evidence="1">Uncharacterized protein</fullName>
    </submittedName>
</protein>
<proteinExistence type="predicted"/>
<comment type="caution">
    <text evidence="1">The sequence shown here is derived from an EMBL/GenBank/DDBJ whole genome shotgun (WGS) entry which is preliminary data.</text>
</comment>
<dbReference type="EMBL" id="DSKY01000020">
    <property type="protein sequence ID" value="HDY59483.1"/>
    <property type="molecule type" value="Genomic_DNA"/>
</dbReference>